<dbReference type="PANTHER" id="PTHR11795">
    <property type="entry name" value="BRANCHED-CHAIN AMINO ACID TRANSPORT SYSTEM PERMEASE PROTEIN LIVH"/>
    <property type="match status" value="1"/>
</dbReference>
<sequence length="297" mass="31847">MADVIFIGLSLSSILLLVALGLAITYGTMGVINMAHGELVMIGAYVTVLCQTHFGLHFLLCIPVAFVVTGAFGYAIERFVVRRLYGRLLDTLLATWALAIIIQQAIRLEFGAAFAGLHIDGLGPGLQNVPVPSFFRETFLVGDFVVQPYRSFIIVLTIGLFILTWWLIFHTSFGMQLRAVSRNRGIASCCGIDDKKINAWTFAYGSALAGAAGVMLAGFKTVSPSMGTPFVIDGFLVVVMGGVGSLFGTLGSAVILGEVQGWVASLLNDVLARAIVFGVIIVVIILRPQGLFSRRGR</sequence>
<evidence type="ECO:0000256" key="5">
    <source>
        <dbReference type="ARBA" id="ARBA00022970"/>
    </source>
</evidence>
<evidence type="ECO:0000256" key="8">
    <source>
        <dbReference type="ARBA" id="ARBA00037998"/>
    </source>
</evidence>
<feature type="transmembrane region" description="Helical" evidence="9">
    <location>
        <begin position="54"/>
        <end position="76"/>
    </location>
</feature>
<dbReference type="GO" id="GO:0006865">
    <property type="term" value="P:amino acid transport"/>
    <property type="evidence" value="ECO:0007669"/>
    <property type="project" value="UniProtKB-KW"/>
</dbReference>
<comment type="similarity">
    <text evidence="8">Belongs to the binding-protein-dependent transport system permease family. LivHM subfamily.</text>
</comment>
<evidence type="ECO:0000256" key="7">
    <source>
        <dbReference type="ARBA" id="ARBA00023136"/>
    </source>
</evidence>
<keyword evidence="3" id="KW-1003">Cell membrane</keyword>
<evidence type="ECO:0000313" key="10">
    <source>
        <dbReference type="EMBL" id="CAI8009742.1"/>
    </source>
</evidence>
<dbReference type="EMBL" id="CASHTH010000988">
    <property type="protein sequence ID" value="CAI8009742.1"/>
    <property type="molecule type" value="Genomic_DNA"/>
</dbReference>
<keyword evidence="5" id="KW-0029">Amino-acid transport</keyword>
<keyword evidence="2" id="KW-0813">Transport</keyword>
<dbReference type="Pfam" id="PF02653">
    <property type="entry name" value="BPD_transp_2"/>
    <property type="match status" value="1"/>
</dbReference>
<organism evidence="10 11">
    <name type="scientific">Geodia barretti</name>
    <name type="common">Barrett's horny sponge</name>
    <dbReference type="NCBI Taxonomy" id="519541"/>
    <lineage>
        <taxon>Eukaryota</taxon>
        <taxon>Metazoa</taxon>
        <taxon>Porifera</taxon>
        <taxon>Demospongiae</taxon>
        <taxon>Heteroscleromorpha</taxon>
        <taxon>Tetractinellida</taxon>
        <taxon>Astrophorina</taxon>
        <taxon>Geodiidae</taxon>
        <taxon>Geodia</taxon>
    </lineage>
</organism>
<gene>
    <name evidence="10" type="ORF">GBAR_LOCUS6510</name>
</gene>
<evidence type="ECO:0000256" key="3">
    <source>
        <dbReference type="ARBA" id="ARBA00022475"/>
    </source>
</evidence>
<dbReference type="AlphaFoldDB" id="A0AA35RF03"/>
<evidence type="ECO:0000256" key="6">
    <source>
        <dbReference type="ARBA" id="ARBA00022989"/>
    </source>
</evidence>
<proteinExistence type="inferred from homology"/>
<feature type="transmembrane region" description="Helical" evidence="9">
    <location>
        <begin position="230"/>
        <end position="250"/>
    </location>
</feature>
<dbReference type="NCBIfam" id="TIGR03409">
    <property type="entry name" value="urea_trans_UrtB"/>
    <property type="match status" value="1"/>
</dbReference>
<dbReference type="InterPro" id="IPR052157">
    <property type="entry name" value="BCAA_transport_permease"/>
</dbReference>
<comment type="caution">
    <text evidence="10">The sequence shown here is derived from an EMBL/GenBank/DDBJ whole genome shotgun (WGS) entry which is preliminary data.</text>
</comment>
<evidence type="ECO:0000256" key="2">
    <source>
        <dbReference type="ARBA" id="ARBA00022448"/>
    </source>
</evidence>
<evidence type="ECO:0000256" key="1">
    <source>
        <dbReference type="ARBA" id="ARBA00004651"/>
    </source>
</evidence>
<feature type="transmembrane region" description="Helical" evidence="9">
    <location>
        <begin position="149"/>
        <end position="169"/>
    </location>
</feature>
<keyword evidence="6 9" id="KW-1133">Transmembrane helix</keyword>
<feature type="transmembrane region" description="Helical" evidence="9">
    <location>
        <begin position="88"/>
        <end position="106"/>
    </location>
</feature>
<dbReference type="PANTHER" id="PTHR11795:SF447">
    <property type="entry name" value="ABC TRANSPORTER PERMEASE PROTEIN"/>
    <property type="match status" value="1"/>
</dbReference>
<evidence type="ECO:0000313" key="11">
    <source>
        <dbReference type="Proteomes" id="UP001174909"/>
    </source>
</evidence>
<reference evidence="10" key="1">
    <citation type="submission" date="2023-03" db="EMBL/GenBank/DDBJ databases">
        <authorList>
            <person name="Steffen K."/>
            <person name="Cardenas P."/>
        </authorList>
    </citation>
    <scope>NUCLEOTIDE SEQUENCE</scope>
</reference>
<dbReference type="Proteomes" id="UP001174909">
    <property type="component" value="Unassembled WGS sequence"/>
</dbReference>
<accession>A0AA35RF03</accession>
<evidence type="ECO:0000256" key="4">
    <source>
        <dbReference type="ARBA" id="ARBA00022692"/>
    </source>
</evidence>
<comment type="subcellular location">
    <subcellularLocation>
        <location evidence="1">Cell membrane</location>
        <topology evidence="1">Multi-pass membrane protein</topology>
    </subcellularLocation>
</comment>
<dbReference type="GO" id="GO:0005886">
    <property type="term" value="C:plasma membrane"/>
    <property type="evidence" value="ECO:0007669"/>
    <property type="project" value="UniProtKB-SubCell"/>
</dbReference>
<keyword evidence="4 9" id="KW-0812">Transmembrane</keyword>
<name>A0AA35RF03_GEOBA</name>
<dbReference type="GO" id="GO:0022857">
    <property type="term" value="F:transmembrane transporter activity"/>
    <property type="evidence" value="ECO:0007669"/>
    <property type="project" value="InterPro"/>
</dbReference>
<feature type="transmembrane region" description="Helical" evidence="9">
    <location>
        <begin position="270"/>
        <end position="287"/>
    </location>
</feature>
<dbReference type="InterPro" id="IPR001851">
    <property type="entry name" value="ABC_transp_permease"/>
</dbReference>
<protein>
    <submittedName>
        <fullName evidence="10">High-affinity branched-chain amino acid transport system permease protein BraD</fullName>
    </submittedName>
</protein>
<keyword evidence="7 9" id="KW-0472">Membrane</keyword>
<keyword evidence="11" id="KW-1185">Reference proteome</keyword>
<dbReference type="CDD" id="cd06582">
    <property type="entry name" value="TM_PBP1_LivH_like"/>
    <property type="match status" value="1"/>
</dbReference>
<evidence type="ECO:0000256" key="9">
    <source>
        <dbReference type="SAM" id="Phobius"/>
    </source>
</evidence>
<dbReference type="InterPro" id="IPR017779">
    <property type="entry name" value="ABC_UrtB_bac"/>
</dbReference>